<feature type="region of interest" description="Disordered" evidence="4">
    <location>
        <begin position="288"/>
        <end position="313"/>
    </location>
</feature>
<organism evidence="7 8">
    <name type="scientific">Streptomyces ipomoeae</name>
    <dbReference type="NCBI Taxonomy" id="103232"/>
    <lineage>
        <taxon>Bacteria</taxon>
        <taxon>Bacillati</taxon>
        <taxon>Actinomycetota</taxon>
        <taxon>Actinomycetes</taxon>
        <taxon>Kitasatosporales</taxon>
        <taxon>Streptomycetaceae</taxon>
        <taxon>Streptomyces</taxon>
    </lineage>
</organism>
<comment type="similarity">
    <text evidence="1 3">Belongs to the short-chain dehydrogenases/reductases (SDR) family.</text>
</comment>
<dbReference type="PRINTS" id="PR00080">
    <property type="entry name" value="SDRFAMILY"/>
</dbReference>
<feature type="domain" description="Ketoreductase" evidence="6">
    <location>
        <begin position="6"/>
        <end position="202"/>
    </location>
</feature>
<evidence type="ECO:0000256" key="5">
    <source>
        <dbReference type="SAM" id="Phobius"/>
    </source>
</evidence>
<dbReference type="GO" id="GO:0016491">
    <property type="term" value="F:oxidoreductase activity"/>
    <property type="evidence" value="ECO:0007669"/>
    <property type="project" value="UniProtKB-KW"/>
</dbReference>
<evidence type="ECO:0000313" key="7">
    <source>
        <dbReference type="EMBL" id="TQE35912.1"/>
    </source>
</evidence>
<evidence type="ECO:0000256" key="4">
    <source>
        <dbReference type="SAM" id="MobiDB-lite"/>
    </source>
</evidence>
<feature type="transmembrane region" description="Helical" evidence="5">
    <location>
        <begin position="239"/>
        <end position="260"/>
    </location>
</feature>
<dbReference type="InterPro" id="IPR002347">
    <property type="entry name" value="SDR_fam"/>
</dbReference>
<name>A0AAE8W3U9_9ACTN</name>
<dbReference type="PRINTS" id="PR00081">
    <property type="entry name" value="GDHRDH"/>
</dbReference>
<dbReference type="EMBL" id="SPAZ01000100">
    <property type="protein sequence ID" value="TQE35912.1"/>
    <property type="molecule type" value="Genomic_DNA"/>
</dbReference>
<dbReference type="Proteomes" id="UP000318720">
    <property type="component" value="Unassembled WGS sequence"/>
</dbReference>
<keyword evidence="5" id="KW-1133">Transmembrane helix</keyword>
<gene>
    <name evidence="7" type="ORF">Sipo8835_11920</name>
</gene>
<evidence type="ECO:0000259" key="6">
    <source>
        <dbReference type="SMART" id="SM00822"/>
    </source>
</evidence>
<evidence type="ECO:0000256" key="3">
    <source>
        <dbReference type="RuleBase" id="RU000363"/>
    </source>
</evidence>
<proteinExistence type="inferred from homology"/>
<dbReference type="PROSITE" id="PS00061">
    <property type="entry name" value="ADH_SHORT"/>
    <property type="match status" value="1"/>
</dbReference>
<accession>A0AAE8W3U9</accession>
<keyword evidence="2" id="KW-0560">Oxidoreductase</keyword>
<dbReference type="Pfam" id="PF00106">
    <property type="entry name" value="adh_short"/>
    <property type="match status" value="1"/>
</dbReference>
<dbReference type="InterPro" id="IPR036291">
    <property type="entry name" value="NAD(P)-bd_dom_sf"/>
</dbReference>
<evidence type="ECO:0000256" key="1">
    <source>
        <dbReference type="ARBA" id="ARBA00006484"/>
    </source>
</evidence>
<dbReference type="RefSeq" id="WP_141581917.1">
    <property type="nucleotide sequence ID" value="NZ_JARAVA010000111.1"/>
</dbReference>
<dbReference type="PANTHER" id="PTHR43658">
    <property type="entry name" value="SHORT-CHAIN DEHYDROGENASE/REDUCTASE"/>
    <property type="match status" value="1"/>
</dbReference>
<reference evidence="7 8" key="1">
    <citation type="submission" date="2019-03" db="EMBL/GenBank/DDBJ databases">
        <title>Comparative genomic analyses of the sweetpotato soil rot pathogen, Streptomyces ipomoeae.</title>
        <authorList>
            <person name="Ruschel Soares N."/>
            <person name="Badger J.H."/>
            <person name="Huguet-Tapia J.C."/>
            <person name="Clark C.A."/>
            <person name="Pettis G.S."/>
        </authorList>
    </citation>
    <scope>NUCLEOTIDE SEQUENCE [LARGE SCALE GENOMIC DNA]</scope>
    <source>
        <strain evidence="7 8">88-35</strain>
    </source>
</reference>
<protein>
    <submittedName>
        <fullName evidence="7">SDR family NAD(P)-dependent oxidoreductase</fullName>
    </submittedName>
</protein>
<comment type="caution">
    <text evidence="7">The sequence shown here is derived from an EMBL/GenBank/DDBJ whole genome shotgun (WGS) entry which is preliminary data.</text>
</comment>
<dbReference type="InterPro" id="IPR057326">
    <property type="entry name" value="KR_dom"/>
</dbReference>
<dbReference type="InterPro" id="IPR020904">
    <property type="entry name" value="Sc_DH/Rdtase_CS"/>
</dbReference>
<feature type="compositionally biased region" description="Low complexity" evidence="4">
    <location>
        <begin position="288"/>
        <end position="301"/>
    </location>
</feature>
<dbReference type="Gene3D" id="3.40.50.720">
    <property type="entry name" value="NAD(P)-binding Rossmann-like Domain"/>
    <property type="match status" value="1"/>
</dbReference>
<keyword evidence="5" id="KW-0812">Transmembrane</keyword>
<dbReference type="SUPFAM" id="SSF51735">
    <property type="entry name" value="NAD(P)-binding Rossmann-fold domains"/>
    <property type="match status" value="1"/>
</dbReference>
<dbReference type="SMART" id="SM00822">
    <property type="entry name" value="PKS_KR"/>
    <property type="match status" value="1"/>
</dbReference>
<dbReference type="PANTHER" id="PTHR43658:SF8">
    <property type="entry name" value="17-BETA-HYDROXYSTEROID DEHYDROGENASE 14-RELATED"/>
    <property type="match status" value="1"/>
</dbReference>
<evidence type="ECO:0000313" key="8">
    <source>
        <dbReference type="Proteomes" id="UP000318720"/>
    </source>
</evidence>
<evidence type="ECO:0000256" key="2">
    <source>
        <dbReference type="ARBA" id="ARBA00023002"/>
    </source>
</evidence>
<keyword evidence="5" id="KW-0472">Membrane</keyword>
<dbReference type="AlphaFoldDB" id="A0AAE8W3U9"/>
<sequence>MNLTGTAALVTGGASGLRRATATELLHAGAHVVIADLPSSPGETVAAELAAIGPTVRFVPCDVTDPDDVQVAVDAAEPAPLRTAVNCAGVATPGRMLSRGGPLALDDFARVVHIDPTGTFNVFRLAAHRISETESVDGERGVLITTASVAAYDGQVGQAAYAASKAGVAGLPLPAARELARHRIRVVAIAPGLFDTPLMAGLPEEARDSLGRQVPHPARLGEPSVFPALGSAAATVASFATFAVAFVACPLGAAIAFALASGTYLAVNMALGETNPAFLDWAGGSRSSSASSSSVRACGCAWPSSRPRTGCAP</sequence>